<dbReference type="Pfam" id="PF00753">
    <property type="entry name" value="Lactamase_B"/>
    <property type="match status" value="1"/>
</dbReference>
<protein>
    <submittedName>
        <fullName evidence="7">Glyoxylase, beta-lactamase superfamily II</fullName>
    </submittedName>
</protein>
<evidence type="ECO:0000313" key="7">
    <source>
        <dbReference type="EMBL" id="SDM71342.1"/>
    </source>
</evidence>
<sequence length="267" mass="29000">MSATALYTLNTAHWTFDFSAAVQMQNPGEPYRGTCPAYLVEHPEGTVLVDTGVSPDLVADPASYGPAGAAHMAPLLETLEQSEDQHLVNLLDGIGYAPEDIDIVVMSHLHTDHAGNIDLFPDAEFVVQKQELRYAFYPDGVQRLFYVTGDFHHLRRMDYDVTAVHGEYDVFGDGSVVAFPTPGHSPGHQSVQVELPDAGTVILAVDAANHREGYEGELAASFAHSLEDSVESIQAIKRRAARTDADVYVHHDPDDIGSLPEPPAALE</sequence>
<dbReference type="PANTHER" id="PTHR42978:SF2">
    <property type="entry name" value="102 KBASES UNSTABLE REGION: FROM 1 TO 119443"/>
    <property type="match status" value="1"/>
</dbReference>
<dbReference type="Gene3D" id="3.60.15.10">
    <property type="entry name" value="Ribonuclease Z/Hydroxyacylglutathione hydrolase-like"/>
    <property type="match status" value="1"/>
</dbReference>
<gene>
    <name evidence="7" type="ORF">SAMN05192554_106105</name>
</gene>
<accession>A0A1G9VGG8</accession>
<dbReference type="Proteomes" id="UP000199370">
    <property type="component" value="Unassembled WGS sequence"/>
</dbReference>
<dbReference type="SMART" id="SM00849">
    <property type="entry name" value="Lactamase_B"/>
    <property type="match status" value="1"/>
</dbReference>
<dbReference type="OrthoDB" id="7773at2157"/>
<dbReference type="GO" id="GO:0016787">
    <property type="term" value="F:hydrolase activity"/>
    <property type="evidence" value="ECO:0007669"/>
    <property type="project" value="UniProtKB-KW"/>
</dbReference>
<organism evidence="7 8">
    <name type="scientific">Haloarchaeobius iranensis</name>
    <dbReference type="NCBI Taxonomy" id="996166"/>
    <lineage>
        <taxon>Archaea</taxon>
        <taxon>Methanobacteriati</taxon>
        <taxon>Methanobacteriota</taxon>
        <taxon>Stenosarchaea group</taxon>
        <taxon>Halobacteria</taxon>
        <taxon>Halobacteriales</taxon>
        <taxon>Halorubellaceae</taxon>
        <taxon>Haloarchaeobius</taxon>
    </lineage>
</organism>
<evidence type="ECO:0000256" key="3">
    <source>
        <dbReference type="ARBA" id="ARBA00022723"/>
    </source>
</evidence>
<keyword evidence="3" id="KW-0479">Metal-binding</keyword>
<dbReference type="STRING" id="996166.SAMN05192554_106105"/>
<dbReference type="InterPro" id="IPR036866">
    <property type="entry name" value="RibonucZ/Hydroxyglut_hydro"/>
</dbReference>
<dbReference type="GO" id="GO:0046872">
    <property type="term" value="F:metal ion binding"/>
    <property type="evidence" value="ECO:0007669"/>
    <property type="project" value="UniProtKB-KW"/>
</dbReference>
<evidence type="ECO:0000256" key="4">
    <source>
        <dbReference type="ARBA" id="ARBA00022801"/>
    </source>
</evidence>
<dbReference type="InterPro" id="IPR001279">
    <property type="entry name" value="Metallo-B-lactamas"/>
</dbReference>
<reference evidence="7 8" key="1">
    <citation type="submission" date="2016-10" db="EMBL/GenBank/DDBJ databases">
        <authorList>
            <person name="de Groot N.N."/>
        </authorList>
    </citation>
    <scope>NUCLEOTIDE SEQUENCE [LARGE SCALE GENOMIC DNA]</scope>
    <source>
        <strain evidence="8">EB21,IBRC-M 10013,KCTC 4048</strain>
    </source>
</reference>
<keyword evidence="4" id="KW-0378">Hydrolase</keyword>
<evidence type="ECO:0000256" key="1">
    <source>
        <dbReference type="ARBA" id="ARBA00001947"/>
    </source>
</evidence>
<name>A0A1G9VGG8_9EURY</name>
<keyword evidence="5" id="KW-0862">Zinc</keyword>
<evidence type="ECO:0000259" key="6">
    <source>
        <dbReference type="SMART" id="SM00849"/>
    </source>
</evidence>
<dbReference type="PANTHER" id="PTHR42978">
    <property type="entry name" value="QUORUM-QUENCHING LACTONASE YTNP-RELATED-RELATED"/>
    <property type="match status" value="1"/>
</dbReference>
<dbReference type="AlphaFoldDB" id="A0A1G9VGG8"/>
<dbReference type="CDD" id="cd07729">
    <property type="entry name" value="AHL_lactonase_MBL-fold"/>
    <property type="match status" value="1"/>
</dbReference>
<comment type="cofactor">
    <cofactor evidence="1">
        <name>Zn(2+)</name>
        <dbReference type="ChEBI" id="CHEBI:29105"/>
    </cofactor>
</comment>
<dbReference type="SUPFAM" id="SSF56281">
    <property type="entry name" value="Metallo-hydrolase/oxidoreductase"/>
    <property type="match status" value="1"/>
</dbReference>
<evidence type="ECO:0000256" key="5">
    <source>
        <dbReference type="ARBA" id="ARBA00022833"/>
    </source>
</evidence>
<comment type="similarity">
    <text evidence="2">Belongs to the metallo-beta-lactamase superfamily.</text>
</comment>
<feature type="domain" description="Metallo-beta-lactamase" evidence="6">
    <location>
        <begin position="34"/>
        <end position="251"/>
    </location>
</feature>
<dbReference type="EMBL" id="FNIA01000006">
    <property type="protein sequence ID" value="SDM71342.1"/>
    <property type="molecule type" value="Genomic_DNA"/>
</dbReference>
<keyword evidence="8" id="KW-1185">Reference proteome</keyword>
<dbReference type="RefSeq" id="WP_089732310.1">
    <property type="nucleotide sequence ID" value="NZ_FNIA01000006.1"/>
</dbReference>
<evidence type="ECO:0000313" key="8">
    <source>
        <dbReference type="Proteomes" id="UP000199370"/>
    </source>
</evidence>
<evidence type="ECO:0000256" key="2">
    <source>
        <dbReference type="ARBA" id="ARBA00007749"/>
    </source>
</evidence>
<dbReference type="InterPro" id="IPR051013">
    <property type="entry name" value="MBL_superfamily_lactonases"/>
</dbReference>
<proteinExistence type="inferred from homology"/>